<sequence>MEVGESIDISDLPGRIVHCSVRCRRNVKKYTGSSKNDSGGSDYTLIIATADHSHVFTVGGYPKLGNPIFGVVRDIYDNKPLLGSDEKPFTTLGCANGPGGVNGSRENLTGVDTADKDFLQQATVMRYKETHGIEDVVSRNQISPTYFMVLWNSSTSST</sequence>
<dbReference type="PANTHER" id="PTHR11596:SF5">
    <property type="entry name" value="ALKALINE PHOSPHATASE"/>
    <property type="match status" value="1"/>
</dbReference>
<accession>A0ABN8SAP2</accession>
<dbReference type="Pfam" id="PF00245">
    <property type="entry name" value="Alk_phosphatase"/>
    <property type="match status" value="1"/>
</dbReference>
<dbReference type="EC" id="3.1.3.1" evidence="1"/>
<dbReference type="Gene3D" id="3.40.720.10">
    <property type="entry name" value="Alkaline Phosphatase, subunit A"/>
    <property type="match status" value="1"/>
</dbReference>
<dbReference type="PANTHER" id="PTHR11596">
    <property type="entry name" value="ALKALINE PHOSPHATASE"/>
    <property type="match status" value="1"/>
</dbReference>
<dbReference type="SUPFAM" id="SSF53649">
    <property type="entry name" value="Alkaline phosphatase-like"/>
    <property type="match status" value="1"/>
</dbReference>
<evidence type="ECO:0000313" key="3">
    <source>
        <dbReference type="EMBL" id="CAH3188050.1"/>
    </source>
</evidence>
<evidence type="ECO:0000256" key="1">
    <source>
        <dbReference type="ARBA" id="ARBA00012647"/>
    </source>
</evidence>
<comment type="caution">
    <text evidence="3">The sequence shown here is derived from an EMBL/GenBank/DDBJ whole genome shotgun (WGS) entry which is preliminary data.</text>
</comment>
<protein>
    <recommendedName>
        <fullName evidence="1">alkaline phosphatase</fullName>
        <ecNumber evidence="1">3.1.3.1</ecNumber>
    </recommendedName>
</protein>
<dbReference type="Proteomes" id="UP001159405">
    <property type="component" value="Unassembled WGS sequence"/>
</dbReference>
<dbReference type="InterPro" id="IPR017850">
    <property type="entry name" value="Alkaline_phosphatase_core_sf"/>
</dbReference>
<gene>
    <name evidence="3" type="ORF">PLOB_00038855</name>
</gene>
<name>A0ABN8SAP2_9CNID</name>
<proteinExistence type="predicted"/>
<evidence type="ECO:0000313" key="4">
    <source>
        <dbReference type="Proteomes" id="UP001159405"/>
    </source>
</evidence>
<keyword evidence="2" id="KW-0597">Phosphoprotein</keyword>
<organism evidence="3 4">
    <name type="scientific">Porites lobata</name>
    <dbReference type="NCBI Taxonomy" id="104759"/>
    <lineage>
        <taxon>Eukaryota</taxon>
        <taxon>Metazoa</taxon>
        <taxon>Cnidaria</taxon>
        <taxon>Anthozoa</taxon>
        <taxon>Hexacorallia</taxon>
        <taxon>Scleractinia</taxon>
        <taxon>Fungiina</taxon>
        <taxon>Poritidae</taxon>
        <taxon>Porites</taxon>
    </lineage>
</organism>
<dbReference type="EMBL" id="CALNXK010000587">
    <property type="protein sequence ID" value="CAH3188050.1"/>
    <property type="molecule type" value="Genomic_DNA"/>
</dbReference>
<reference evidence="3 4" key="1">
    <citation type="submission" date="2022-05" db="EMBL/GenBank/DDBJ databases">
        <authorList>
            <consortium name="Genoscope - CEA"/>
            <person name="William W."/>
        </authorList>
    </citation>
    <scope>NUCLEOTIDE SEQUENCE [LARGE SCALE GENOMIC DNA]</scope>
</reference>
<evidence type="ECO:0000256" key="2">
    <source>
        <dbReference type="ARBA" id="ARBA00022553"/>
    </source>
</evidence>
<keyword evidence="4" id="KW-1185">Reference proteome</keyword>
<dbReference type="InterPro" id="IPR001952">
    <property type="entry name" value="Alkaline_phosphatase"/>
</dbReference>